<feature type="compositionally biased region" description="Low complexity" evidence="1">
    <location>
        <begin position="114"/>
        <end position="125"/>
    </location>
</feature>
<sequence length="517" mass="57269">MDLPPLGSSSFVPLLLAGIADQPSLQGWKPDPTLFSTILISLIVNRGALIVDVDTNEDDSLSKRKQIAHVASHVAAITNGIFGRSTHHAHLNADTTPSSLPYHFLTTSPESRTSVSVSHSHQGSSETRPVATRMASSSFMRAATTTTNRRYVSAASQQFGPVSPSRTPGFSSRLSWTISHPPTPRSISTPGITPVITPSVTSKISTLLPSLPKTESPDELKVTELGANLPYLPQVLILTGLEHTDTPVWIKLMQLLIKRKVMIESEDGVDLNLDLPSDFLLLWIRDNHRDDYPSYLMDRFTSWTSTTSDIPLPPEIPRSPLIPSEYISDLTALLPYTHIHPSLQIHISNLLCAVSAHPRLRSTITGRMLRYFSDFVRAHRLLASPFDLPANWRAKLHRQPGQEEAATRPASRGFGLGGGENGVDTWAEKAGQEPHIRDLRRVKEDETDGEPWYATTANVGGVWQLCLRHRVKARGEIDEIMWVVKRSAAEEETRLKGRRKVPQRIAEKILDELIVSV</sequence>
<reference evidence="2 3" key="1">
    <citation type="submission" date="2017-03" db="EMBL/GenBank/DDBJ databases">
        <title>Widespread Adenine N6-methylation of Active Genes in Fungi.</title>
        <authorList>
            <consortium name="DOE Joint Genome Institute"/>
            <person name="Mondo S.J."/>
            <person name="Dannebaum R.O."/>
            <person name="Kuo R.C."/>
            <person name="Louie K.B."/>
            <person name="Bewick A.J."/>
            <person name="Labutti K."/>
            <person name="Haridas S."/>
            <person name="Kuo A."/>
            <person name="Salamov A."/>
            <person name="Ahrendt S.R."/>
            <person name="Lau R."/>
            <person name="Bowen B.P."/>
            <person name="Lipzen A."/>
            <person name="Sullivan W."/>
            <person name="Andreopoulos W.B."/>
            <person name="Clum A."/>
            <person name="Lindquist E."/>
            <person name="Daum C."/>
            <person name="Northen T.R."/>
            <person name="Ramamoorthy G."/>
            <person name="Schmitz R.J."/>
            <person name="Gryganskyi A."/>
            <person name="Culley D."/>
            <person name="Magnuson J."/>
            <person name="James T.Y."/>
            <person name="O'Malley M.A."/>
            <person name="Stajich J.E."/>
            <person name="Spatafora J.W."/>
            <person name="Visel A."/>
            <person name="Grigoriev I.V."/>
        </authorList>
    </citation>
    <scope>NUCLEOTIDE SEQUENCE [LARGE SCALE GENOMIC DNA]</scope>
    <source>
        <strain evidence="2 3">NRRL Y-17943</strain>
    </source>
</reference>
<protein>
    <submittedName>
        <fullName evidence="2">Uncharacterized protein</fullName>
    </submittedName>
</protein>
<organism evidence="2 3">
    <name type="scientific">Kockovaella imperatae</name>
    <dbReference type="NCBI Taxonomy" id="4999"/>
    <lineage>
        <taxon>Eukaryota</taxon>
        <taxon>Fungi</taxon>
        <taxon>Dikarya</taxon>
        <taxon>Basidiomycota</taxon>
        <taxon>Agaricomycotina</taxon>
        <taxon>Tremellomycetes</taxon>
        <taxon>Tremellales</taxon>
        <taxon>Cuniculitremaceae</taxon>
        <taxon>Kockovaella</taxon>
    </lineage>
</organism>
<feature type="region of interest" description="Disordered" evidence="1">
    <location>
        <begin position="397"/>
        <end position="418"/>
    </location>
</feature>
<name>A0A1Y1US17_9TREE</name>
<gene>
    <name evidence="2" type="ORF">BD324DRAFT_612059</name>
</gene>
<dbReference type="AlphaFoldDB" id="A0A1Y1US17"/>
<dbReference type="InParanoid" id="A0A1Y1US17"/>
<proteinExistence type="predicted"/>
<evidence type="ECO:0000313" key="3">
    <source>
        <dbReference type="Proteomes" id="UP000193218"/>
    </source>
</evidence>
<keyword evidence="3" id="KW-1185">Reference proteome</keyword>
<dbReference type="EMBL" id="NBSH01000001">
    <property type="protein sequence ID" value="ORX40769.1"/>
    <property type="molecule type" value="Genomic_DNA"/>
</dbReference>
<evidence type="ECO:0000313" key="2">
    <source>
        <dbReference type="EMBL" id="ORX40769.1"/>
    </source>
</evidence>
<feature type="region of interest" description="Disordered" evidence="1">
    <location>
        <begin position="111"/>
        <end position="134"/>
    </location>
</feature>
<dbReference type="GeneID" id="33556149"/>
<evidence type="ECO:0000256" key="1">
    <source>
        <dbReference type="SAM" id="MobiDB-lite"/>
    </source>
</evidence>
<dbReference type="RefSeq" id="XP_021874448.1">
    <property type="nucleotide sequence ID" value="XM_022014341.1"/>
</dbReference>
<accession>A0A1Y1US17</accession>
<comment type="caution">
    <text evidence="2">The sequence shown here is derived from an EMBL/GenBank/DDBJ whole genome shotgun (WGS) entry which is preliminary data.</text>
</comment>
<dbReference type="Proteomes" id="UP000193218">
    <property type="component" value="Unassembled WGS sequence"/>
</dbReference>
<dbReference type="OrthoDB" id="5582146at2759"/>